<feature type="chain" id="PRO_5032398655" evidence="1">
    <location>
        <begin position="30"/>
        <end position="424"/>
    </location>
</feature>
<feature type="signal peptide" evidence="1">
    <location>
        <begin position="1"/>
        <end position="29"/>
    </location>
</feature>
<reference evidence="2 3" key="1">
    <citation type="submission" date="2020-08" db="EMBL/GenBank/DDBJ databases">
        <title>Sequencing the genomes of 1000 actinobacteria strains.</title>
        <authorList>
            <person name="Klenk H.-P."/>
        </authorList>
    </citation>
    <scope>NUCLEOTIDE SEQUENCE [LARGE SCALE GENOMIC DNA]</scope>
    <source>
        <strain evidence="2 3">DSM 23889</strain>
    </source>
</reference>
<name>A0A840X9K2_9MICO</name>
<dbReference type="PANTHER" id="PTHR43649:SF32">
    <property type="entry name" value="SUGAR BINDING SECRETED PROTEIN"/>
    <property type="match status" value="1"/>
</dbReference>
<dbReference type="InterPro" id="IPR050490">
    <property type="entry name" value="Bact_solute-bd_prot1"/>
</dbReference>
<dbReference type="PROSITE" id="PS51257">
    <property type="entry name" value="PROKAR_LIPOPROTEIN"/>
    <property type="match status" value="1"/>
</dbReference>
<dbReference type="PANTHER" id="PTHR43649">
    <property type="entry name" value="ARABINOSE-BINDING PROTEIN-RELATED"/>
    <property type="match status" value="1"/>
</dbReference>
<evidence type="ECO:0000256" key="1">
    <source>
        <dbReference type="SAM" id="SignalP"/>
    </source>
</evidence>
<accession>A0A840X9K2</accession>
<dbReference type="EMBL" id="JACHBS010000001">
    <property type="protein sequence ID" value="MBB5617874.1"/>
    <property type="molecule type" value="Genomic_DNA"/>
</dbReference>
<keyword evidence="1" id="KW-0732">Signal</keyword>
<sequence>MILSRRTTASAAIAGAAAVALIATGCSTATDPGAEGGDITLTVATFNDFGYTDELFAQYEAENPGITIVHNRAATSNEARDNFFTKLGAGSGLADIEAVEVDWFAEMMQYSDRLADLSDPAVADRWVDWKTAAATDADGRLVAYGTDIGPQAVCYRADLFEAAGLPTDRDEVAALLEGDWDRYFEVGQQYVDASGAAWFDAAGAIYQGMINQVEYAYEEADGTVIATENPEVKQIYTEVLTASESLSAHLAQWSDDWFAGLSNGAFATMLCPGWMLGVISGNAPDVTGWDVANVFPGGGGNWGGSYLTVPAQGQNIEEAKKLAAWLTAPEQQMSAFAAAGTFPSQVEAYESTELQEATNEYFNGAPVGQILIERSQAIEVAPFKSVKYFPINDALQRALTRVDVDGTDTIDSSWELFVADVNAL</sequence>
<dbReference type="AlphaFoldDB" id="A0A840X9K2"/>
<dbReference type="SUPFAM" id="SSF53850">
    <property type="entry name" value="Periplasmic binding protein-like II"/>
    <property type="match status" value="1"/>
</dbReference>
<proteinExistence type="predicted"/>
<organism evidence="2 3">
    <name type="scientific">Microcella frigidaquae</name>
    <dbReference type="NCBI Taxonomy" id="424758"/>
    <lineage>
        <taxon>Bacteria</taxon>
        <taxon>Bacillati</taxon>
        <taxon>Actinomycetota</taxon>
        <taxon>Actinomycetes</taxon>
        <taxon>Micrococcales</taxon>
        <taxon>Microbacteriaceae</taxon>
        <taxon>Microcella</taxon>
    </lineage>
</organism>
<keyword evidence="3" id="KW-1185">Reference proteome</keyword>
<comment type="caution">
    <text evidence="2">The sequence shown here is derived from an EMBL/GenBank/DDBJ whole genome shotgun (WGS) entry which is preliminary data.</text>
</comment>
<evidence type="ECO:0000313" key="2">
    <source>
        <dbReference type="EMBL" id="MBB5617874.1"/>
    </source>
</evidence>
<dbReference type="Proteomes" id="UP000552883">
    <property type="component" value="Unassembled WGS sequence"/>
</dbReference>
<dbReference type="Gene3D" id="3.40.190.10">
    <property type="entry name" value="Periplasmic binding protein-like II"/>
    <property type="match status" value="1"/>
</dbReference>
<evidence type="ECO:0000313" key="3">
    <source>
        <dbReference type="Proteomes" id="UP000552883"/>
    </source>
</evidence>
<protein>
    <submittedName>
        <fullName evidence="2">Cellobiose transport system substrate-binding protein</fullName>
    </submittedName>
</protein>
<gene>
    <name evidence="2" type="ORF">BJ959_001370</name>
</gene>
<dbReference type="Pfam" id="PF13416">
    <property type="entry name" value="SBP_bac_8"/>
    <property type="match status" value="1"/>
</dbReference>
<dbReference type="InterPro" id="IPR006059">
    <property type="entry name" value="SBP"/>
</dbReference>